<feature type="transmembrane region" description="Helical" evidence="13">
    <location>
        <begin position="320"/>
        <end position="346"/>
    </location>
</feature>
<dbReference type="NCBIfam" id="TIGR00797">
    <property type="entry name" value="matE"/>
    <property type="match status" value="1"/>
</dbReference>
<comment type="similarity">
    <text evidence="3">Belongs to the multi antimicrobial extrusion (MATE) (TC 2.A.66.1) family.</text>
</comment>
<keyword evidence="6" id="KW-0050">Antiport</keyword>
<dbReference type="EMBL" id="DWXG01000016">
    <property type="protein sequence ID" value="HJB97377.1"/>
    <property type="molecule type" value="Genomic_DNA"/>
</dbReference>
<feature type="transmembrane region" description="Helical" evidence="13">
    <location>
        <begin position="419"/>
        <end position="440"/>
    </location>
</feature>
<accession>A0A9D2MTR9</accession>
<feature type="transmembrane region" description="Helical" evidence="13">
    <location>
        <begin position="95"/>
        <end position="116"/>
    </location>
</feature>
<dbReference type="GO" id="GO:0006811">
    <property type="term" value="P:monoatomic ion transport"/>
    <property type="evidence" value="ECO:0007669"/>
    <property type="project" value="UniProtKB-KW"/>
</dbReference>
<comment type="subcellular location">
    <subcellularLocation>
        <location evidence="2">Cell membrane</location>
        <topology evidence="2">Multi-pass membrane protein</topology>
    </subcellularLocation>
</comment>
<evidence type="ECO:0000256" key="8">
    <source>
        <dbReference type="ARBA" id="ARBA00022692"/>
    </source>
</evidence>
<evidence type="ECO:0000256" key="2">
    <source>
        <dbReference type="ARBA" id="ARBA00004651"/>
    </source>
</evidence>
<dbReference type="InterPro" id="IPR050222">
    <property type="entry name" value="MATE_MdtK"/>
</dbReference>
<evidence type="ECO:0000256" key="1">
    <source>
        <dbReference type="ARBA" id="ARBA00003408"/>
    </source>
</evidence>
<evidence type="ECO:0000256" key="4">
    <source>
        <dbReference type="ARBA" id="ARBA00020268"/>
    </source>
</evidence>
<organism evidence="14 15">
    <name type="scientific">Candidatus Acutalibacter pullicola</name>
    <dbReference type="NCBI Taxonomy" id="2838417"/>
    <lineage>
        <taxon>Bacteria</taxon>
        <taxon>Bacillati</taxon>
        <taxon>Bacillota</taxon>
        <taxon>Clostridia</taxon>
        <taxon>Eubacteriales</taxon>
        <taxon>Acutalibacteraceae</taxon>
        <taxon>Acutalibacter</taxon>
    </lineage>
</organism>
<comment type="caution">
    <text evidence="14">The sequence shown here is derived from an EMBL/GenBank/DDBJ whole genome shotgun (WGS) entry which is preliminary data.</text>
</comment>
<feature type="transmembrane region" description="Helical" evidence="13">
    <location>
        <begin position="250"/>
        <end position="274"/>
    </location>
</feature>
<keyword evidence="7" id="KW-1003">Cell membrane</keyword>
<keyword evidence="8 13" id="KW-0812">Transmembrane</keyword>
<feature type="transmembrane region" description="Helical" evidence="13">
    <location>
        <begin position="391"/>
        <end position="413"/>
    </location>
</feature>
<feature type="transmembrane region" description="Helical" evidence="13">
    <location>
        <begin position="280"/>
        <end position="299"/>
    </location>
</feature>
<evidence type="ECO:0000313" key="14">
    <source>
        <dbReference type="EMBL" id="HJB97377.1"/>
    </source>
</evidence>
<evidence type="ECO:0000256" key="5">
    <source>
        <dbReference type="ARBA" id="ARBA00022448"/>
    </source>
</evidence>
<evidence type="ECO:0000256" key="12">
    <source>
        <dbReference type="ARBA" id="ARBA00031636"/>
    </source>
</evidence>
<dbReference type="PANTHER" id="PTHR43298">
    <property type="entry name" value="MULTIDRUG RESISTANCE PROTEIN NORM-RELATED"/>
    <property type="match status" value="1"/>
</dbReference>
<gene>
    <name evidence="14" type="ORF">H9710_02225</name>
</gene>
<dbReference type="InterPro" id="IPR002528">
    <property type="entry name" value="MATE_fam"/>
</dbReference>
<sequence>MAQRIRSMTEGSPTRLLIAFALPLMVGNVFQQLYTVVDTAVVGQFVGVSALASLGAADSPNWGVLGIIQGLTQGFSILMAQHFGAKDYRELSRAVGHSVSLCLVFTVLLGVGGQLWAEPLLRVLNTPEDVLPGALLYLRIVYGGIPAIMAYNFLSAILRALGDAKTPLYAIVVAALLNVVLDLVFVVGFHWGIAGAAIATVVSQVASAVYCFLNVRRISLLQVRVSDLRLEKRLSLTLLKLGFPMALQNAIIAVGSMVVQFVINGYGMLFLAGFTATNKLYGILEIAATSYGFAVTSYVGQNLGARLMRRIKKGLRSAALIALVTSVIIGVAMLVFGRLVLGLFISGDPQQVEASMEIAYHYLSIMSVCLPILYMLHIYRSALMGLGDTVVPMFSGFAEMVVRIGVALLLPIWMGQEGIYYAEVGAWTAAAIILVTAYYLRMGALSRRKGFALDEPKQEGGTGA</sequence>
<dbReference type="GO" id="GO:0015297">
    <property type="term" value="F:antiporter activity"/>
    <property type="evidence" value="ECO:0007669"/>
    <property type="project" value="UniProtKB-KW"/>
</dbReference>
<reference evidence="14" key="2">
    <citation type="submission" date="2021-04" db="EMBL/GenBank/DDBJ databases">
        <authorList>
            <person name="Gilroy R."/>
        </authorList>
    </citation>
    <scope>NUCLEOTIDE SEQUENCE</scope>
    <source>
        <strain evidence="14">CHK185-1770</strain>
    </source>
</reference>
<dbReference type="InterPro" id="IPR048279">
    <property type="entry name" value="MdtK-like"/>
</dbReference>
<evidence type="ECO:0000256" key="3">
    <source>
        <dbReference type="ARBA" id="ARBA00010199"/>
    </source>
</evidence>
<keyword evidence="5" id="KW-0813">Transport</keyword>
<keyword evidence="10" id="KW-0406">Ion transport</keyword>
<evidence type="ECO:0000256" key="7">
    <source>
        <dbReference type="ARBA" id="ARBA00022475"/>
    </source>
</evidence>
<dbReference type="GO" id="GO:0042910">
    <property type="term" value="F:xenobiotic transmembrane transporter activity"/>
    <property type="evidence" value="ECO:0007669"/>
    <property type="project" value="InterPro"/>
</dbReference>
<reference evidence="14" key="1">
    <citation type="journal article" date="2021" name="PeerJ">
        <title>Extensive microbial diversity within the chicken gut microbiome revealed by metagenomics and culture.</title>
        <authorList>
            <person name="Gilroy R."/>
            <person name="Ravi A."/>
            <person name="Getino M."/>
            <person name="Pursley I."/>
            <person name="Horton D.L."/>
            <person name="Alikhan N.F."/>
            <person name="Baker D."/>
            <person name="Gharbi K."/>
            <person name="Hall N."/>
            <person name="Watson M."/>
            <person name="Adriaenssens E.M."/>
            <person name="Foster-Nyarko E."/>
            <person name="Jarju S."/>
            <person name="Secka A."/>
            <person name="Antonio M."/>
            <person name="Oren A."/>
            <person name="Chaudhuri R.R."/>
            <person name="La Ragione R."/>
            <person name="Hildebrand F."/>
            <person name="Pallen M.J."/>
        </authorList>
    </citation>
    <scope>NUCLEOTIDE SEQUENCE</scope>
    <source>
        <strain evidence="14">CHK185-1770</strain>
    </source>
</reference>
<protein>
    <recommendedName>
        <fullName evidence="4">Probable multidrug resistance protein NorM</fullName>
    </recommendedName>
    <alternativeName>
        <fullName evidence="12">Multidrug-efflux transporter</fullName>
    </alternativeName>
</protein>
<feature type="transmembrane region" description="Helical" evidence="13">
    <location>
        <begin position="358"/>
        <end position="379"/>
    </location>
</feature>
<dbReference type="AlphaFoldDB" id="A0A9D2MTR9"/>
<dbReference type="Pfam" id="PF01554">
    <property type="entry name" value="MatE"/>
    <property type="match status" value="2"/>
</dbReference>
<dbReference type="GO" id="GO:0005886">
    <property type="term" value="C:plasma membrane"/>
    <property type="evidence" value="ECO:0007669"/>
    <property type="project" value="UniProtKB-SubCell"/>
</dbReference>
<evidence type="ECO:0000256" key="9">
    <source>
        <dbReference type="ARBA" id="ARBA00022989"/>
    </source>
</evidence>
<feature type="transmembrane region" description="Helical" evidence="13">
    <location>
        <begin position="166"/>
        <end position="187"/>
    </location>
</feature>
<feature type="transmembrane region" description="Helical" evidence="13">
    <location>
        <begin position="193"/>
        <end position="213"/>
    </location>
</feature>
<evidence type="ECO:0000313" key="15">
    <source>
        <dbReference type="Proteomes" id="UP000826793"/>
    </source>
</evidence>
<evidence type="ECO:0000256" key="13">
    <source>
        <dbReference type="SAM" id="Phobius"/>
    </source>
</evidence>
<feature type="transmembrane region" description="Helical" evidence="13">
    <location>
        <begin position="136"/>
        <end position="154"/>
    </location>
</feature>
<dbReference type="PIRSF" id="PIRSF006603">
    <property type="entry name" value="DinF"/>
    <property type="match status" value="1"/>
</dbReference>
<comment type="function">
    <text evidence="1">Multidrug efflux pump.</text>
</comment>
<evidence type="ECO:0000256" key="6">
    <source>
        <dbReference type="ARBA" id="ARBA00022449"/>
    </source>
</evidence>
<proteinExistence type="inferred from homology"/>
<dbReference type="Proteomes" id="UP000826793">
    <property type="component" value="Unassembled WGS sequence"/>
</dbReference>
<evidence type="ECO:0000256" key="11">
    <source>
        <dbReference type="ARBA" id="ARBA00023136"/>
    </source>
</evidence>
<evidence type="ECO:0000256" key="10">
    <source>
        <dbReference type="ARBA" id="ARBA00023065"/>
    </source>
</evidence>
<keyword evidence="9 13" id="KW-1133">Transmembrane helix</keyword>
<name>A0A9D2MTR9_9FIRM</name>
<keyword evidence="11 13" id="KW-0472">Membrane</keyword>
<dbReference type="PANTHER" id="PTHR43298:SF2">
    <property type="entry name" value="FMN_FAD EXPORTER YEEO-RELATED"/>
    <property type="match status" value="1"/>
</dbReference>
<dbReference type="CDD" id="cd13138">
    <property type="entry name" value="MATE_yoeA_like"/>
    <property type="match status" value="1"/>
</dbReference>